<evidence type="ECO:0000256" key="6">
    <source>
        <dbReference type="ARBA" id="ARBA00022692"/>
    </source>
</evidence>
<dbReference type="EMBL" id="LN483143">
    <property type="protein sequence ID" value="CDZ96370.1"/>
    <property type="molecule type" value="Genomic_DNA"/>
</dbReference>
<evidence type="ECO:0000256" key="7">
    <source>
        <dbReference type="ARBA" id="ARBA00022989"/>
    </source>
</evidence>
<dbReference type="Pfam" id="PF09335">
    <property type="entry name" value="VTT_dom"/>
    <property type="match status" value="1"/>
</dbReference>
<organism evidence="13">
    <name type="scientific">Phaffia rhodozyma</name>
    <name type="common">Yeast</name>
    <name type="synonym">Xanthophyllomyces dendrorhous</name>
    <dbReference type="NCBI Taxonomy" id="264483"/>
    <lineage>
        <taxon>Eukaryota</taxon>
        <taxon>Fungi</taxon>
        <taxon>Dikarya</taxon>
        <taxon>Basidiomycota</taxon>
        <taxon>Agaricomycotina</taxon>
        <taxon>Tremellomycetes</taxon>
        <taxon>Cystofilobasidiales</taxon>
        <taxon>Mrakiaceae</taxon>
        <taxon>Phaffia</taxon>
    </lineage>
</organism>
<evidence type="ECO:0000256" key="11">
    <source>
        <dbReference type="SAM" id="Phobius"/>
    </source>
</evidence>
<feature type="compositionally biased region" description="Low complexity" evidence="10">
    <location>
        <begin position="151"/>
        <end position="161"/>
    </location>
</feature>
<evidence type="ECO:0000256" key="9">
    <source>
        <dbReference type="ARBA" id="ARBA00023136"/>
    </source>
</evidence>
<keyword evidence="7 11" id="KW-1133">Transmembrane helix</keyword>
<reference evidence="13" key="1">
    <citation type="submission" date="2014-08" db="EMBL/GenBank/DDBJ databases">
        <authorList>
            <person name="Sharma Rahul"/>
            <person name="Thines Marco"/>
        </authorList>
    </citation>
    <scope>NUCLEOTIDE SEQUENCE</scope>
</reference>
<evidence type="ECO:0000256" key="1">
    <source>
        <dbReference type="ARBA" id="ARBA00002978"/>
    </source>
</evidence>
<feature type="compositionally biased region" description="Low complexity" evidence="10">
    <location>
        <begin position="8"/>
        <end position="26"/>
    </location>
</feature>
<keyword evidence="8" id="KW-0333">Golgi apparatus</keyword>
<keyword evidence="6 11" id="KW-0812">Transmembrane</keyword>
<dbReference type="InterPro" id="IPR032816">
    <property type="entry name" value="VTT_dom"/>
</dbReference>
<accession>A0A0F7SEN7</accession>
<evidence type="ECO:0000256" key="8">
    <source>
        <dbReference type="ARBA" id="ARBA00023034"/>
    </source>
</evidence>
<feature type="domain" description="VTT" evidence="12">
    <location>
        <begin position="290"/>
        <end position="406"/>
    </location>
</feature>
<feature type="compositionally biased region" description="Low complexity" evidence="10">
    <location>
        <begin position="486"/>
        <end position="495"/>
    </location>
</feature>
<dbReference type="PANTHER" id="PTHR47549:SF3">
    <property type="entry name" value="GOLGI APPARATUS MEMBRANE PROTEIN TVP38"/>
    <property type="match status" value="1"/>
</dbReference>
<comment type="similarity">
    <text evidence="3">Belongs to the TVP38/TMEM64 family.</text>
</comment>
<comment type="function">
    <text evidence="1">Golgi membrane protein involved in vesicular trafficking and spindle migration.</text>
</comment>
<feature type="compositionally biased region" description="Low complexity" evidence="10">
    <location>
        <begin position="72"/>
        <end position="87"/>
    </location>
</feature>
<name>A0A0F7SEN7_PHARH</name>
<dbReference type="PANTHER" id="PTHR47549">
    <property type="entry name" value="GOLGI APPARATUS MEMBRANE PROTEIN TVP38-RELATED"/>
    <property type="match status" value="1"/>
</dbReference>
<protein>
    <recommendedName>
        <fullName evidence="4">Golgi apparatus membrane protein TVP38</fullName>
    </recommendedName>
    <alternativeName>
        <fullName evidence="5">Golgi apparatus membrane protein tvp38</fullName>
    </alternativeName>
</protein>
<feature type="region of interest" description="Disordered" evidence="10">
    <location>
        <begin position="1"/>
        <end position="112"/>
    </location>
</feature>
<proteinExistence type="inferred from homology"/>
<evidence type="ECO:0000259" key="12">
    <source>
        <dbReference type="Pfam" id="PF09335"/>
    </source>
</evidence>
<feature type="transmembrane region" description="Helical" evidence="11">
    <location>
        <begin position="309"/>
        <end position="331"/>
    </location>
</feature>
<feature type="compositionally biased region" description="Polar residues" evidence="10">
    <location>
        <begin position="162"/>
        <end position="179"/>
    </location>
</feature>
<evidence type="ECO:0000256" key="5">
    <source>
        <dbReference type="ARBA" id="ARBA00020673"/>
    </source>
</evidence>
<feature type="transmembrane region" description="Helical" evidence="11">
    <location>
        <begin position="271"/>
        <end position="289"/>
    </location>
</feature>
<dbReference type="GO" id="GO:0016192">
    <property type="term" value="P:vesicle-mediated transport"/>
    <property type="evidence" value="ECO:0007669"/>
    <property type="project" value="TreeGrafter"/>
</dbReference>
<evidence type="ECO:0000256" key="3">
    <source>
        <dbReference type="ARBA" id="ARBA00008640"/>
    </source>
</evidence>
<feature type="compositionally biased region" description="Polar residues" evidence="10">
    <location>
        <begin position="88"/>
        <end position="112"/>
    </location>
</feature>
<feature type="compositionally biased region" description="Basic and acidic residues" evidence="10">
    <location>
        <begin position="512"/>
        <end position="526"/>
    </location>
</feature>
<feature type="transmembrane region" description="Helical" evidence="11">
    <location>
        <begin position="453"/>
        <end position="473"/>
    </location>
</feature>
<feature type="compositionally biased region" description="Basic and acidic residues" evidence="10">
    <location>
        <begin position="552"/>
        <end position="561"/>
    </location>
</feature>
<keyword evidence="9 11" id="KW-0472">Membrane</keyword>
<evidence type="ECO:0000256" key="2">
    <source>
        <dbReference type="ARBA" id="ARBA00004653"/>
    </source>
</evidence>
<evidence type="ECO:0000256" key="10">
    <source>
        <dbReference type="SAM" id="MobiDB-lite"/>
    </source>
</evidence>
<evidence type="ECO:0000313" key="13">
    <source>
        <dbReference type="EMBL" id="CDZ96370.1"/>
    </source>
</evidence>
<evidence type="ECO:0000256" key="4">
    <source>
        <dbReference type="ARBA" id="ARBA00013533"/>
    </source>
</evidence>
<feature type="compositionally biased region" description="Polar residues" evidence="10">
    <location>
        <begin position="37"/>
        <end position="50"/>
    </location>
</feature>
<dbReference type="GO" id="GO:0000022">
    <property type="term" value="P:mitotic spindle elongation"/>
    <property type="evidence" value="ECO:0007669"/>
    <property type="project" value="TreeGrafter"/>
</dbReference>
<feature type="region of interest" description="Disordered" evidence="10">
    <location>
        <begin position="143"/>
        <end position="181"/>
    </location>
</feature>
<comment type="subcellular location">
    <subcellularLocation>
        <location evidence="2">Golgi apparatus membrane</location>
        <topology evidence="2">Multi-pass membrane protein</topology>
    </subcellularLocation>
</comment>
<dbReference type="GO" id="GO:0000139">
    <property type="term" value="C:Golgi membrane"/>
    <property type="evidence" value="ECO:0007669"/>
    <property type="project" value="UniProtKB-SubCell"/>
</dbReference>
<dbReference type="InterPro" id="IPR051076">
    <property type="entry name" value="Golgi_membrane_TVP38/TMEM64"/>
</dbReference>
<feature type="transmembrane region" description="Helical" evidence="11">
    <location>
        <begin position="231"/>
        <end position="251"/>
    </location>
</feature>
<feature type="compositionally biased region" description="Polar residues" evidence="10">
    <location>
        <begin position="536"/>
        <end position="550"/>
    </location>
</feature>
<feature type="region of interest" description="Disordered" evidence="10">
    <location>
        <begin position="482"/>
        <end position="565"/>
    </location>
</feature>
<dbReference type="AlphaFoldDB" id="A0A0F7SEN7"/>
<sequence length="584" mass="63426">MIHSPTPSRLAPASIISRSSSSSTLSDFSGIHPPPVRSSSIPLAPNQNPPLFSFAPSSPHLVGTTSNRPSRLSVDLSNLSSGSSDPSAFTQGRSSDINLSPTASRSNSPVNRFSLINQPSVSSFSQNSHQASHPSQLRHFYVPSITSTNPSSGSPSIQTSSLNLASGSDASAPPLSSNARHARPGFISHHSHLVIAPHGSSPEMSYGRWIIENFRDHQNGGWMIPPGLTPYVPFACWAATSLGFLMGFTFWRAELFSALDNLSNALVEQGILGQFIMGFLIFLTTFPPVPLYSTLIILSGYGFGAWTGFIISYTAALVGALVVFLLSRFLFRASMIRLLSRSPSLARVIHAIERKPSLLFLIRLAPYPYNLLNTLLASSRTLTLKKYTTITAISLGKLIIHTTVGSTIHNWGDYHSDTGLSDSIEGSEQDKISPEEWDLMKQNEKRGETLRKAWSIIGIILCIALFVYLTHVARRAVNDQTITTGSAPSSRSSSPVDTRYRTHNGGYQNIPVHDRFTSSHTLRSESDSPTEMPETTRLSGTESGSRSTVGTGRREPKDKVRIGSVGGMEDLIGFDLRGSEKTRL</sequence>